<dbReference type="AlphaFoldDB" id="W4LIA6"/>
<proteinExistence type="predicted"/>
<organism evidence="1 2">
    <name type="scientific">Entotheonella factor</name>
    <dbReference type="NCBI Taxonomy" id="1429438"/>
    <lineage>
        <taxon>Bacteria</taxon>
        <taxon>Pseudomonadati</taxon>
        <taxon>Nitrospinota/Tectimicrobiota group</taxon>
        <taxon>Candidatus Tectimicrobiota</taxon>
        <taxon>Candidatus Entotheonellia</taxon>
        <taxon>Candidatus Entotheonellales</taxon>
        <taxon>Candidatus Entotheonellaceae</taxon>
        <taxon>Candidatus Entotheonella</taxon>
    </lineage>
</organism>
<name>W4LIA6_ENTF1</name>
<dbReference type="HOGENOM" id="CLU_3115770_0_0_7"/>
<comment type="caution">
    <text evidence="1">The sequence shown here is derived from an EMBL/GenBank/DDBJ whole genome shotgun (WGS) entry which is preliminary data.</text>
</comment>
<evidence type="ECO:0000313" key="1">
    <source>
        <dbReference type="EMBL" id="ETW97818.1"/>
    </source>
</evidence>
<reference evidence="1 2" key="1">
    <citation type="journal article" date="2014" name="Nature">
        <title>An environmental bacterial taxon with a large and distinct metabolic repertoire.</title>
        <authorList>
            <person name="Wilson M.C."/>
            <person name="Mori T."/>
            <person name="Ruckert C."/>
            <person name="Uria A.R."/>
            <person name="Helf M.J."/>
            <person name="Takada K."/>
            <person name="Gernert C."/>
            <person name="Steffens U.A."/>
            <person name="Heycke N."/>
            <person name="Schmitt S."/>
            <person name="Rinke C."/>
            <person name="Helfrich E.J."/>
            <person name="Brachmann A.O."/>
            <person name="Gurgui C."/>
            <person name="Wakimoto T."/>
            <person name="Kracht M."/>
            <person name="Crusemann M."/>
            <person name="Hentschel U."/>
            <person name="Abe I."/>
            <person name="Matsunaga S."/>
            <person name="Kalinowski J."/>
            <person name="Takeyama H."/>
            <person name="Piel J."/>
        </authorList>
    </citation>
    <scope>NUCLEOTIDE SEQUENCE [LARGE SCALE GENOMIC DNA]</scope>
    <source>
        <strain evidence="2">TSY1</strain>
    </source>
</reference>
<sequence length="50" mass="5495">MGILKIEGVWKAGMPEPTFEVGRPKQPIGLAHFLDLRVRAQNPAILGIPM</sequence>
<gene>
    <name evidence="1" type="ORF">ETSY1_21230</name>
</gene>
<protein>
    <submittedName>
        <fullName evidence="1">Uncharacterized protein</fullName>
    </submittedName>
</protein>
<dbReference type="Proteomes" id="UP000019141">
    <property type="component" value="Unassembled WGS sequence"/>
</dbReference>
<evidence type="ECO:0000313" key="2">
    <source>
        <dbReference type="Proteomes" id="UP000019141"/>
    </source>
</evidence>
<keyword evidence="2" id="KW-1185">Reference proteome</keyword>
<dbReference type="EMBL" id="AZHW01000615">
    <property type="protein sequence ID" value="ETW97818.1"/>
    <property type="molecule type" value="Genomic_DNA"/>
</dbReference>
<accession>W4LIA6</accession>